<protein>
    <submittedName>
        <fullName evidence="1">Uncharacterized protein</fullName>
    </submittedName>
</protein>
<sequence length="108" mass="12713">MKLAVNQAILTTNQCHKGFILKDKLVHKIKIKENSTKTHHQCNRPIIQMVVQNTMHNKNQITSMKCMKILQIKIIEYQQSSNDFIQTILNLNILCNFQHQQKLLKNLF</sequence>
<dbReference type="AlphaFoldDB" id="A7Y482"/>
<organism evidence="1">
    <name type="scientific">Oxytricha trifallax</name>
    <name type="common">Sterkiella histriomuscorum</name>
    <dbReference type="NCBI Taxonomy" id="94289"/>
    <lineage>
        <taxon>Eukaryota</taxon>
        <taxon>Sar</taxon>
        <taxon>Alveolata</taxon>
        <taxon>Ciliophora</taxon>
        <taxon>Intramacronucleata</taxon>
        <taxon>Spirotrichea</taxon>
        <taxon>Stichotrichia</taxon>
        <taxon>Sporadotrichida</taxon>
        <taxon>Oxytrichidae</taxon>
        <taxon>Stylonychinae</taxon>
        <taxon>Sterkiella</taxon>
    </lineage>
</organism>
<evidence type="ECO:0000313" key="1">
    <source>
        <dbReference type="EMBL" id="ABU80571.1"/>
    </source>
</evidence>
<dbReference type="EMBL" id="EU119281">
    <property type="protein sequence ID" value="ABU80571.1"/>
    <property type="molecule type" value="Genomic_DNA"/>
</dbReference>
<reference evidence="1" key="1">
    <citation type="journal article" date="2008" name="Eur. J. Protist.">
        <title>Differentially expressed genes during the encystment-excystment cycle of the ciliate Sterkiella histriomuscorum.</title>
        <authorList>
            <person name="Grisvard J."/>
            <person name="Lemullois M."/>
            <person name="Morin L."/>
            <person name="Baroin-Tourancheau A."/>
        </authorList>
    </citation>
    <scope>NUCLEOTIDE SEQUENCE</scope>
    <source>
        <strain evidence="1">BA</strain>
    </source>
</reference>
<name>A7Y482_OXYTR</name>
<proteinExistence type="predicted"/>
<accession>A7Y482</accession>